<gene>
    <name evidence="1" type="ORF">IFM89_030184</name>
</gene>
<organism evidence="1 2">
    <name type="scientific">Coptis chinensis</name>
    <dbReference type="NCBI Taxonomy" id="261450"/>
    <lineage>
        <taxon>Eukaryota</taxon>
        <taxon>Viridiplantae</taxon>
        <taxon>Streptophyta</taxon>
        <taxon>Embryophyta</taxon>
        <taxon>Tracheophyta</taxon>
        <taxon>Spermatophyta</taxon>
        <taxon>Magnoliopsida</taxon>
        <taxon>Ranunculales</taxon>
        <taxon>Ranunculaceae</taxon>
        <taxon>Coptidoideae</taxon>
        <taxon>Coptis</taxon>
    </lineage>
</organism>
<keyword evidence="2" id="KW-1185">Reference proteome</keyword>
<protein>
    <recommendedName>
        <fullName evidence="3">Disease resistance protein</fullName>
    </recommendedName>
</protein>
<dbReference type="InterPro" id="IPR032675">
    <property type="entry name" value="LRR_dom_sf"/>
</dbReference>
<proteinExistence type="predicted"/>
<dbReference type="PANTHER" id="PTHR33463">
    <property type="entry name" value="NB-ARC DOMAIN-CONTAINING PROTEIN-RELATED"/>
    <property type="match status" value="1"/>
</dbReference>
<evidence type="ECO:0008006" key="3">
    <source>
        <dbReference type="Google" id="ProtNLM"/>
    </source>
</evidence>
<dbReference type="OrthoDB" id="1752175at2759"/>
<name>A0A835LFK9_9MAGN</name>
<dbReference type="Proteomes" id="UP000631114">
    <property type="component" value="Unassembled WGS sequence"/>
</dbReference>
<dbReference type="Gene3D" id="3.80.10.10">
    <property type="entry name" value="Ribonuclease Inhibitor"/>
    <property type="match status" value="1"/>
</dbReference>
<dbReference type="EMBL" id="JADFTS010000009">
    <property type="protein sequence ID" value="KAF9590034.1"/>
    <property type="molecule type" value="Genomic_DNA"/>
</dbReference>
<comment type="caution">
    <text evidence="1">The sequence shown here is derived from an EMBL/GenBank/DDBJ whole genome shotgun (WGS) entry which is preliminary data.</text>
</comment>
<evidence type="ECO:0000313" key="1">
    <source>
        <dbReference type="EMBL" id="KAF9590034.1"/>
    </source>
</evidence>
<dbReference type="InterPro" id="IPR050905">
    <property type="entry name" value="Plant_NBS-LRR"/>
</dbReference>
<dbReference type="AlphaFoldDB" id="A0A835LFK9"/>
<sequence length="260" mass="30100">MSTSTVEKAPDDAFCNLEVLKLRFMHSLGTFHKLKVLSVRNSYKLIELITRDLLGRLQNLEQLRPKFCFNLKTIIQLEGDYDTAGEDIRTQSPNLPPSPAFLHLKCLIIQYCYTLKCLVPMKVKDGEGGRYKKIEYLRVTWCWALQNIIQLEGEDELVHTASTQSNITHLPSSPIFPDLRSDNNADEDKAILPLLEALSIKDLPKLSRFTERDSFVFDWPSLEILRVEQCEKLKRLPLDTDSAPKLRKFKTDWKWFEGLE</sequence>
<accession>A0A835LFK9</accession>
<reference evidence="1 2" key="1">
    <citation type="submission" date="2020-10" db="EMBL/GenBank/DDBJ databases">
        <title>The Coptis chinensis genome and diversification of protoberbering-type alkaloids.</title>
        <authorList>
            <person name="Wang B."/>
            <person name="Shu S."/>
            <person name="Song C."/>
            <person name="Liu Y."/>
        </authorList>
    </citation>
    <scope>NUCLEOTIDE SEQUENCE [LARGE SCALE GENOMIC DNA]</scope>
    <source>
        <strain evidence="1">HL-2020</strain>
        <tissue evidence="1">Leaf</tissue>
    </source>
</reference>
<evidence type="ECO:0000313" key="2">
    <source>
        <dbReference type="Proteomes" id="UP000631114"/>
    </source>
</evidence>
<dbReference type="SUPFAM" id="SSF52058">
    <property type="entry name" value="L domain-like"/>
    <property type="match status" value="1"/>
</dbReference>